<keyword evidence="2" id="KW-1185">Reference proteome</keyword>
<accession>A0ABY3BUP4</accession>
<evidence type="ECO:0000313" key="1">
    <source>
        <dbReference type="EMBL" id="TRA96812.1"/>
    </source>
</evidence>
<evidence type="ECO:0000313" key="2">
    <source>
        <dbReference type="Proteomes" id="UP000319481"/>
    </source>
</evidence>
<gene>
    <name evidence="1" type="ORF">EXN23_00825</name>
</gene>
<proteinExistence type="predicted"/>
<name>A0ABY3BUP4_9HYPH</name>
<dbReference type="EMBL" id="SGNZ01000001">
    <property type="protein sequence ID" value="TRA96812.1"/>
    <property type="molecule type" value="Genomic_DNA"/>
</dbReference>
<dbReference type="Proteomes" id="UP000319481">
    <property type="component" value="Unassembled WGS sequence"/>
</dbReference>
<organism evidence="1 2">
    <name type="scientific">Agrobacterium salinitolerans</name>
    <dbReference type="NCBI Taxonomy" id="1183413"/>
    <lineage>
        <taxon>Bacteria</taxon>
        <taxon>Pseudomonadati</taxon>
        <taxon>Pseudomonadota</taxon>
        <taxon>Alphaproteobacteria</taxon>
        <taxon>Hyphomicrobiales</taxon>
        <taxon>Rhizobiaceae</taxon>
        <taxon>Rhizobium/Agrobacterium group</taxon>
        <taxon>Agrobacterium</taxon>
    </lineage>
</organism>
<reference evidence="1 2" key="1">
    <citation type="journal article" date="2019" name="Appl. Microbiol. Biotechnol.">
        <title>Differential efficiency of wild type rhizogenic strains for rol gene transformation of plants.</title>
        <authorList>
            <person name="Desmet S."/>
            <person name="De Keyser E."/>
            <person name="Van Vaerenbergh J."/>
            <person name="Baeyen S."/>
            <person name="Van Huylenbroeck J."/>
            <person name="Geelen D."/>
            <person name="Dhooghe E."/>
        </authorList>
    </citation>
    <scope>NUCLEOTIDE SEQUENCE [LARGE SCALE GENOMIC DNA]</scope>
    <source>
        <strain evidence="1 2">GBBC3283</strain>
    </source>
</reference>
<protein>
    <submittedName>
        <fullName evidence="1">Uncharacterized protein</fullName>
    </submittedName>
</protein>
<sequence length="471" mass="53976">MTDEKSRKIAMLDAARGRIEAARSTYSFSQFAHVLGVKEHSIWHIIDVGDIRPHAVIEDYQRKPFQEVVDSLRFSDADIEIFKQEIRRRQHEEFKAAYADVYVPDEGPAARGLEIGPGWIGIVSDFCDQLRKFEVDHFVVSLVWAKEKFGALRLFTRDDPSTLTTLQSYWLTRLRERARRQSLRTCQECGQPARLRLGAHAATLCDLHKHLVGDLRADDGVILDPDRTDQSEPPTWTDAELGLDEGESMDLAKQIELDCRPFLDPDLKLDGTDKDLADLRRKLIAVDRAIGRYHEIKFQLRQRGYEIAIEHPRSMATVDEIKRDAIVAEIEMIMRGEQNWTDVANDELIDYTRTLEFLAGHMMGPGCSVFLSPAQFDRLKVYLSHIDRLVPKANFALEQCIDHRPSGYSVAWDNDGTAYEDDLIDTIMEQLTQSMGFYAGSIIREGYLIDLDDIDQQIAEIRERVAKKHNI</sequence>
<comment type="caution">
    <text evidence="1">The sequence shown here is derived from an EMBL/GenBank/DDBJ whole genome shotgun (WGS) entry which is preliminary data.</text>
</comment>
<dbReference type="RefSeq" id="WP_142911516.1">
    <property type="nucleotide sequence ID" value="NZ_JAPZLP010000001.1"/>
</dbReference>